<evidence type="ECO:0000256" key="3">
    <source>
        <dbReference type="ARBA" id="ARBA00022989"/>
    </source>
</evidence>
<accession>A0A6A6LRZ7</accession>
<dbReference type="InterPro" id="IPR003689">
    <property type="entry name" value="ZIP"/>
</dbReference>
<proteinExistence type="predicted"/>
<dbReference type="PANTHER" id="PTHR11040:SF48">
    <property type="entry name" value="ZINC TRANSPORTER 10-RELATED"/>
    <property type="match status" value="1"/>
</dbReference>
<keyword evidence="7" id="KW-1185">Reference proteome</keyword>
<dbReference type="EMBL" id="JAAGAX010000009">
    <property type="protein sequence ID" value="KAF2302883.1"/>
    <property type="molecule type" value="Genomic_DNA"/>
</dbReference>
<name>A0A6A6LRZ7_HEVBR</name>
<feature type="transmembrane region" description="Helical" evidence="5">
    <location>
        <begin position="99"/>
        <end position="116"/>
    </location>
</feature>
<organism evidence="6 7">
    <name type="scientific">Hevea brasiliensis</name>
    <name type="common">Para rubber tree</name>
    <name type="synonym">Siphonia brasiliensis</name>
    <dbReference type="NCBI Taxonomy" id="3981"/>
    <lineage>
        <taxon>Eukaryota</taxon>
        <taxon>Viridiplantae</taxon>
        <taxon>Streptophyta</taxon>
        <taxon>Embryophyta</taxon>
        <taxon>Tracheophyta</taxon>
        <taxon>Spermatophyta</taxon>
        <taxon>Magnoliopsida</taxon>
        <taxon>eudicotyledons</taxon>
        <taxon>Gunneridae</taxon>
        <taxon>Pentapetalae</taxon>
        <taxon>rosids</taxon>
        <taxon>fabids</taxon>
        <taxon>Malpighiales</taxon>
        <taxon>Euphorbiaceae</taxon>
        <taxon>Crotonoideae</taxon>
        <taxon>Micrandreae</taxon>
        <taxon>Hevea</taxon>
    </lineage>
</organism>
<dbReference type="Pfam" id="PF02535">
    <property type="entry name" value="Zip"/>
    <property type="match status" value="1"/>
</dbReference>
<feature type="transmembrane region" description="Helical" evidence="5">
    <location>
        <begin position="26"/>
        <end position="46"/>
    </location>
</feature>
<evidence type="ECO:0000256" key="4">
    <source>
        <dbReference type="ARBA" id="ARBA00023136"/>
    </source>
</evidence>
<keyword evidence="4 5" id="KW-0472">Membrane</keyword>
<comment type="subcellular location">
    <subcellularLocation>
        <location evidence="1">Membrane</location>
        <topology evidence="1">Multi-pass membrane protein</topology>
    </subcellularLocation>
</comment>
<dbReference type="GO" id="GO:0005385">
    <property type="term" value="F:zinc ion transmembrane transporter activity"/>
    <property type="evidence" value="ECO:0007669"/>
    <property type="project" value="TreeGrafter"/>
</dbReference>
<dbReference type="Proteomes" id="UP000467840">
    <property type="component" value="Chromosome 16"/>
</dbReference>
<evidence type="ECO:0000313" key="7">
    <source>
        <dbReference type="Proteomes" id="UP000467840"/>
    </source>
</evidence>
<comment type="caution">
    <text evidence="6">The sequence shown here is derived from an EMBL/GenBank/DDBJ whole genome shotgun (WGS) entry which is preliminary data.</text>
</comment>
<evidence type="ECO:0000313" key="6">
    <source>
        <dbReference type="EMBL" id="KAF2302883.1"/>
    </source>
</evidence>
<evidence type="ECO:0000256" key="1">
    <source>
        <dbReference type="ARBA" id="ARBA00004141"/>
    </source>
</evidence>
<reference evidence="6 7" key="1">
    <citation type="journal article" date="2020" name="Mol. Plant">
        <title>The Chromosome-Based Rubber Tree Genome Provides New Insights into Spurge Genome Evolution and Rubber Biosynthesis.</title>
        <authorList>
            <person name="Liu J."/>
            <person name="Shi C."/>
            <person name="Shi C.C."/>
            <person name="Li W."/>
            <person name="Zhang Q.J."/>
            <person name="Zhang Y."/>
            <person name="Li K."/>
            <person name="Lu H.F."/>
            <person name="Shi C."/>
            <person name="Zhu S.T."/>
            <person name="Xiao Z.Y."/>
            <person name="Nan H."/>
            <person name="Yue Y."/>
            <person name="Zhu X.G."/>
            <person name="Wu Y."/>
            <person name="Hong X.N."/>
            <person name="Fan G.Y."/>
            <person name="Tong Y."/>
            <person name="Zhang D."/>
            <person name="Mao C.L."/>
            <person name="Liu Y.L."/>
            <person name="Hao S.J."/>
            <person name="Liu W.Q."/>
            <person name="Lv M.Q."/>
            <person name="Zhang H.B."/>
            <person name="Liu Y."/>
            <person name="Hu-Tang G.R."/>
            <person name="Wang J.P."/>
            <person name="Wang J.H."/>
            <person name="Sun Y.H."/>
            <person name="Ni S.B."/>
            <person name="Chen W.B."/>
            <person name="Zhang X.C."/>
            <person name="Jiao Y.N."/>
            <person name="Eichler E.E."/>
            <person name="Li G.H."/>
            <person name="Liu X."/>
            <person name="Gao L.Z."/>
        </authorList>
    </citation>
    <scope>NUCLEOTIDE SEQUENCE [LARGE SCALE GENOMIC DNA]</scope>
    <source>
        <strain evidence="7">cv. GT1</strain>
        <tissue evidence="6">Leaf</tissue>
    </source>
</reference>
<sequence>MSESDQCETETSNHCDDKEKALSPKIIAILSILVTSMIGVGAPLFTRSIPALNPERNLFVIVKTFAAGIILATGFMHVLLDSFDILSLSCLKENPWHKFPFTGFVAMLSAIITLMVDSMASNIYSKKCSSVGVDPAESDAVHGDRDMGAVASVGHFHGHFHESEAEAGGQQLLRYRVIAGHEDESTTIGKPFWVDGDRRWLYRVIRVGDEEIGLRGEVVLGDREEGGGVEVGGVRDVLLIGLDKDRGEVRVVKVFGD</sequence>
<protein>
    <submittedName>
        <fullName evidence="6">Uncharacterized protein</fullName>
    </submittedName>
</protein>
<evidence type="ECO:0000256" key="2">
    <source>
        <dbReference type="ARBA" id="ARBA00022692"/>
    </source>
</evidence>
<gene>
    <name evidence="6" type="ORF">GH714_010118</name>
</gene>
<dbReference type="AlphaFoldDB" id="A0A6A6LRZ7"/>
<keyword evidence="2 5" id="KW-0812">Transmembrane</keyword>
<keyword evidence="3 5" id="KW-1133">Transmembrane helix</keyword>
<feature type="transmembrane region" description="Helical" evidence="5">
    <location>
        <begin position="58"/>
        <end position="79"/>
    </location>
</feature>
<dbReference type="GO" id="GO:0005886">
    <property type="term" value="C:plasma membrane"/>
    <property type="evidence" value="ECO:0007669"/>
    <property type="project" value="TreeGrafter"/>
</dbReference>
<dbReference type="PANTHER" id="PTHR11040">
    <property type="entry name" value="ZINC/IRON TRANSPORTER"/>
    <property type="match status" value="1"/>
</dbReference>
<evidence type="ECO:0000256" key="5">
    <source>
        <dbReference type="SAM" id="Phobius"/>
    </source>
</evidence>